<dbReference type="InterPro" id="IPR038734">
    <property type="entry name" value="YhaN_AAA"/>
</dbReference>
<accession>A0A1Y4R1U8</accession>
<dbReference type="Pfam" id="PF13514">
    <property type="entry name" value="AAA_27"/>
    <property type="match status" value="1"/>
</dbReference>
<evidence type="ECO:0000313" key="2">
    <source>
        <dbReference type="EMBL" id="OUQ11548.1"/>
    </source>
</evidence>
<evidence type="ECO:0000259" key="1">
    <source>
        <dbReference type="Pfam" id="PF13514"/>
    </source>
</evidence>
<dbReference type="Proteomes" id="UP000196074">
    <property type="component" value="Unassembled WGS sequence"/>
</dbReference>
<gene>
    <name evidence="2" type="ORF">B5E88_01430</name>
</gene>
<dbReference type="AlphaFoldDB" id="A0A1Y4R1U8"/>
<proteinExistence type="predicted"/>
<dbReference type="PANTHER" id="PTHR41259">
    <property type="entry name" value="DOUBLE-STRAND BREAK REPAIR RAD50 ATPASE, PUTATIVE-RELATED"/>
    <property type="match status" value="1"/>
</dbReference>
<comment type="caution">
    <text evidence="2">The sequence shown here is derived from an EMBL/GenBank/DDBJ whole genome shotgun (WGS) entry which is preliminary data.</text>
</comment>
<dbReference type="InterPro" id="IPR027417">
    <property type="entry name" value="P-loop_NTPase"/>
</dbReference>
<dbReference type="EMBL" id="NFLC01000002">
    <property type="protein sequence ID" value="OUQ11548.1"/>
    <property type="molecule type" value="Genomic_DNA"/>
</dbReference>
<dbReference type="SUPFAM" id="SSF52540">
    <property type="entry name" value="P-loop containing nucleoside triphosphate hydrolases"/>
    <property type="match status" value="1"/>
</dbReference>
<dbReference type="RefSeq" id="WP_087213832.1">
    <property type="nucleotide sequence ID" value="NZ_JAXOGD010000012.1"/>
</dbReference>
<protein>
    <recommendedName>
        <fullName evidence="1">YhaN AAA domain-containing protein</fullName>
    </recommendedName>
</protein>
<name>A0A1Y4R1U8_9ENTE</name>
<dbReference type="PANTHER" id="PTHR41259:SF1">
    <property type="entry name" value="DOUBLE-STRAND BREAK REPAIR RAD50 ATPASE, PUTATIVE-RELATED"/>
    <property type="match status" value="1"/>
</dbReference>
<feature type="domain" description="YhaN AAA" evidence="1">
    <location>
        <begin position="1"/>
        <end position="195"/>
    </location>
</feature>
<evidence type="ECO:0000313" key="3">
    <source>
        <dbReference type="Proteomes" id="UP000196074"/>
    </source>
</evidence>
<organism evidence="2 3">
    <name type="scientific">Enterococcus cecorum</name>
    <dbReference type="NCBI Taxonomy" id="44008"/>
    <lineage>
        <taxon>Bacteria</taxon>
        <taxon>Bacillati</taxon>
        <taxon>Bacillota</taxon>
        <taxon>Bacilli</taxon>
        <taxon>Lactobacillales</taxon>
        <taxon>Enterococcaceae</taxon>
        <taxon>Enterococcus</taxon>
    </lineage>
</organism>
<dbReference type="Gene3D" id="3.40.50.300">
    <property type="entry name" value="P-loop containing nucleotide triphosphate hydrolases"/>
    <property type="match status" value="2"/>
</dbReference>
<sequence>MKLLKAEITEFGKYRQFSFDFTGGNQLIFGANEAGKSTLYHFIKAMLFGFPKKQKRKRDYETNHAYYGGALEIEIDGEVLRIERMKHLNKGKATVIIGDEIFPESYLQKRLAPLDSQLFEQVFTFDQEQLQQITQLDEKYLQSALLSLGITGSQQLFLQAEQEEKERNKIFTSRGRVLPLNQKLAEYQALQANIYTLAEKQKELAAQSQQLQSLKNAQKALQKQWLSVQKQSQQIKQQQTHFSLFEEYQSLQQKDLQLADAADVQVLQQFMQQSQQLNQDIQVLESRLSQLEQKQLSKRYLFYLDHEEQIDQLLQSEGMLYQDIQAHKQITQQLAQLPDNTKVQETVSQEFVVQYTQIQSQLATLTSQLTHAQHTQQVAEDKLNQFEQQHPELFAQTKAPTSPKPLIITGMVGVLLSLLLMKLSPLFGGLVFVSTILLVGLLYVRVYRASDNEPIKQQWRLYLQDLDEKNQAYQNLLEEQGTMQEKFQALRSQLPLDLQHLDHVSFIQELAKRDQAAQISKNAQQQRQTLRAKLAQLDQNMAQFRQTADFLYEWLPIAHLTIAEQLGQIRQFKEEMQQEKIARAAHPVTQIMEQIRQKRQAQQDLLKQNQTLLAKYQIQQVSDLPLWFRQMQERASQVKRKTELAQILKGLYPDSMTKEQLASQEQHILSQETQLQVQKDQNLTQIKQIEVSLAQQMKDLTLPELYQKEAQLKSEIQELIYEWSVHFVIEKQLQFMADQLSESQLPYLFEQAGHFMQILTNQRYDKIQMKENELFVNQQSIYQLSTGTKDQLIMALRFAYLAVQQKNISPVVIDDGWLHYDSQRKRSLAQLLAEFAKDYQVICLSSDREMVSYYQELHQVVKPLS</sequence>
<reference evidence="3" key="1">
    <citation type="submission" date="2017-04" db="EMBL/GenBank/DDBJ databases">
        <title>Function of individual gut microbiota members based on whole genome sequencing of pure cultures obtained from chicken caecum.</title>
        <authorList>
            <person name="Medvecky M."/>
            <person name="Cejkova D."/>
            <person name="Polansky O."/>
            <person name="Karasova D."/>
            <person name="Kubasova T."/>
            <person name="Cizek A."/>
            <person name="Rychlik I."/>
        </authorList>
    </citation>
    <scope>NUCLEOTIDE SEQUENCE [LARGE SCALE GENOMIC DNA]</scope>
    <source>
        <strain evidence="3">An144</strain>
    </source>
</reference>